<sequence>MAFSDPQTVTINAVAQTLPRISTDATSSVYQKDDSNVKLTIQQPQPSAKRWRRVARLDHRKIAADPFAPALNASYNMDVYLVVDSPKIGYTLVEQKQIVDALIAYLSASSGAQITKLLGGEN</sequence>
<name>A0A514CZ22_9VIRU</name>
<proteinExistence type="predicted"/>
<protein>
    <submittedName>
        <fullName evidence="1">Uncharacterized protein</fullName>
    </submittedName>
</protein>
<accession>A0A514CZ22</accession>
<evidence type="ECO:0000313" key="1">
    <source>
        <dbReference type="EMBL" id="QDH86622.1"/>
    </source>
</evidence>
<organism evidence="1">
    <name type="scientific">Leviviridae sp</name>
    <dbReference type="NCBI Taxonomy" id="2027243"/>
    <lineage>
        <taxon>Viruses</taxon>
        <taxon>Riboviria</taxon>
        <taxon>Orthornavirae</taxon>
        <taxon>Lenarviricota</taxon>
        <taxon>Leviviricetes</taxon>
        <taxon>Norzivirales</taxon>
        <taxon>Fiersviridae</taxon>
    </lineage>
</organism>
<reference evidence="1" key="1">
    <citation type="submission" date="2019-05" db="EMBL/GenBank/DDBJ databases">
        <title>Metatranscriptomic reconstruction reveals RNA viruses with the potential to shape carbon cycling in soil.</title>
        <authorList>
            <person name="Starr E.P."/>
            <person name="Nuccio E."/>
            <person name="Pett-Ridge J."/>
            <person name="Banfield J.F."/>
            <person name="Firestone M.K."/>
        </authorList>
    </citation>
    <scope>NUCLEOTIDE SEQUENCE</scope>
    <source>
        <strain evidence="1">H2_Bulk_35_scaffold_278</strain>
    </source>
</reference>
<dbReference type="EMBL" id="MN032807">
    <property type="protein sequence ID" value="QDH86622.1"/>
    <property type="molecule type" value="Genomic_RNA"/>
</dbReference>
<dbReference type="Pfam" id="PF22387">
    <property type="entry name" value="PhiCb5_coat"/>
    <property type="match status" value="1"/>
</dbReference>
<dbReference type="InterPro" id="IPR054457">
    <property type="entry name" value="PhiCb5_coat"/>
</dbReference>
<gene>
    <name evidence="1" type="ORF">H2Bulk35278_000002</name>
</gene>
<dbReference type="Gene3D" id="2.40.160.220">
    <property type="match status" value="1"/>
</dbReference>